<dbReference type="PANTHER" id="PTHR33459:SF1">
    <property type="entry name" value="DICKKOPF N-TERMINAL CYSTEINE-RICH DOMAIN-CONTAINING PROTEIN"/>
    <property type="match status" value="1"/>
</dbReference>
<evidence type="ECO:0000313" key="3">
    <source>
        <dbReference type="EMBL" id="EGC37599.1"/>
    </source>
</evidence>
<dbReference type="InParanoid" id="F0ZEM7"/>
<dbReference type="RefSeq" id="XP_003285860.1">
    <property type="nucleotide sequence ID" value="XM_003285812.1"/>
</dbReference>
<proteinExistence type="predicted"/>
<dbReference type="GeneID" id="10499504"/>
<keyword evidence="4" id="KW-1185">Reference proteome</keyword>
<gene>
    <name evidence="3" type="ORF">DICPUDRAFT_76788</name>
</gene>
<dbReference type="KEGG" id="dpp:DICPUDRAFT_76788"/>
<feature type="chain" id="PRO_5003261640" description="Dickkopf N-terminal cysteine-rich domain-containing protein" evidence="2">
    <location>
        <begin position="24"/>
        <end position="430"/>
    </location>
</feature>
<evidence type="ECO:0000256" key="1">
    <source>
        <dbReference type="SAM" id="MobiDB-lite"/>
    </source>
</evidence>
<dbReference type="AlphaFoldDB" id="F0ZEM7"/>
<feature type="region of interest" description="Disordered" evidence="1">
    <location>
        <begin position="347"/>
        <end position="406"/>
    </location>
</feature>
<keyword evidence="2" id="KW-0732">Signal</keyword>
<feature type="signal peptide" evidence="2">
    <location>
        <begin position="1"/>
        <end position="23"/>
    </location>
</feature>
<dbReference type="EMBL" id="GL870995">
    <property type="protein sequence ID" value="EGC37599.1"/>
    <property type="molecule type" value="Genomic_DNA"/>
</dbReference>
<sequence length="430" mass="46953">MKLLYTIIAVILSFTLLIEFSYAVCTQRYCGVEGAQCNSNRACAKGFYCLSNQCTKGKDELETCSHVQQCRPGLSCVNHGQFRVCKAAHFLGAGEKCTENLECYGSLKCTKGLCKLNKGANCTMDEECGHHGYCKGIACQTRLQPGSDCLFNEDQCCHGYVCGKVDEYTDYKKGKCIPMFSKKSGESCFSQYGECDMADGLFCPSTSGITSTCADIDRFNIKCKTSSDCDTMWEECECNGNKTNLSCHSKFNIDSTCSKLYLALQNCASAKDCTIKTNINDASELNENSCIMKKCKEQALCFYSRCLKFEFGCKMPEGLQCTGEGAAEAFTNFTLPARTGLYNDSYGEDAEATKKPKPGSTGTAIGSEEASTESDSVSDEFANNDNSEKGNNSKDNGSKNNDENNEKNSASIVYISLTLTSILLSLLNLF</sequence>
<dbReference type="eggNOG" id="ENOG502RF1G">
    <property type="taxonomic scope" value="Eukaryota"/>
</dbReference>
<accession>F0ZEM7</accession>
<evidence type="ECO:0000313" key="4">
    <source>
        <dbReference type="Proteomes" id="UP000001064"/>
    </source>
</evidence>
<dbReference type="PANTHER" id="PTHR33459">
    <property type="entry name" value="DD-GDCA PROTEIN"/>
    <property type="match status" value="1"/>
</dbReference>
<reference evidence="4" key="1">
    <citation type="journal article" date="2011" name="Genome Biol.">
        <title>Comparative genomics of the social amoebae Dictyostelium discoideum and Dictyostelium purpureum.</title>
        <authorList>
            <consortium name="US DOE Joint Genome Institute (JGI-PGF)"/>
            <person name="Sucgang R."/>
            <person name="Kuo A."/>
            <person name="Tian X."/>
            <person name="Salerno W."/>
            <person name="Parikh A."/>
            <person name="Feasley C.L."/>
            <person name="Dalin E."/>
            <person name="Tu H."/>
            <person name="Huang E."/>
            <person name="Barry K."/>
            <person name="Lindquist E."/>
            <person name="Shapiro H."/>
            <person name="Bruce D."/>
            <person name="Schmutz J."/>
            <person name="Salamov A."/>
            <person name="Fey P."/>
            <person name="Gaudet P."/>
            <person name="Anjard C."/>
            <person name="Babu M.M."/>
            <person name="Basu S."/>
            <person name="Bushmanova Y."/>
            <person name="van der Wel H."/>
            <person name="Katoh-Kurasawa M."/>
            <person name="Dinh C."/>
            <person name="Coutinho P.M."/>
            <person name="Saito T."/>
            <person name="Elias M."/>
            <person name="Schaap P."/>
            <person name="Kay R.R."/>
            <person name="Henrissat B."/>
            <person name="Eichinger L."/>
            <person name="Rivero F."/>
            <person name="Putnam N.H."/>
            <person name="West C.M."/>
            <person name="Loomis W.F."/>
            <person name="Chisholm R.L."/>
            <person name="Shaulsky G."/>
            <person name="Strassmann J.E."/>
            <person name="Queller D.C."/>
            <person name="Kuspa A."/>
            <person name="Grigoriev I.V."/>
        </authorList>
    </citation>
    <scope>NUCLEOTIDE SEQUENCE [LARGE SCALE GENOMIC DNA]</scope>
    <source>
        <strain evidence="4">QSDP1</strain>
    </source>
</reference>
<evidence type="ECO:0000256" key="2">
    <source>
        <dbReference type="SAM" id="SignalP"/>
    </source>
</evidence>
<dbReference type="OrthoDB" id="20140at2759"/>
<evidence type="ECO:0008006" key="5">
    <source>
        <dbReference type="Google" id="ProtNLM"/>
    </source>
</evidence>
<dbReference type="Proteomes" id="UP000001064">
    <property type="component" value="Unassembled WGS sequence"/>
</dbReference>
<feature type="compositionally biased region" description="Basic and acidic residues" evidence="1">
    <location>
        <begin position="386"/>
        <end position="406"/>
    </location>
</feature>
<dbReference type="VEuPathDB" id="AmoebaDB:DICPUDRAFT_76788"/>
<dbReference type="InterPro" id="IPR052326">
    <property type="entry name" value="Diff-Dev_Assoc_Protein"/>
</dbReference>
<dbReference type="OMA" id="FGECNMA"/>
<protein>
    <recommendedName>
        <fullName evidence="5">Dickkopf N-terminal cysteine-rich domain-containing protein</fullName>
    </recommendedName>
</protein>
<organism evidence="3 4">
    <name type="scientific">Dictyostelium purpureum</name>
    <name type="common">Slime mold</name>
    <dbReference type="NCBI Taxonomy" id="5786"/>
    <lineage>
        <taxon>Eukaryota</taxon>
        <taxon>Amoebozoa</taxon>
        <taxon>Evosea</taxon>
        <taxon>Eumycetozoa</taxon>
        <taxon>Dictyostelia</taxon>
        <taxon>Dictyosteliales</taxon>
        <taxon>Dictyosteliaceae</taxon>
        <taxon>Dictyostelium</taxon>
    </lineage>
</organism>
<name>F0ZEM7_DICPU</name>